<dbReference type="PANTHER" id="PTHR43103:SF5">
    <property type="entry name" value="4-EPIMERASE, PUTATIVE (AFU_ORTHOLOGUE AFUA_7G00360)-RELATED"/>
    <property type="match status" value="1"/>
</dbReference>
<dbReference type="Proteomes" id="UP000236173">
    <property type="component" value="Unassembled WGS sequence"/>
</dbReference>
<evidence type="ECO:0000256" key="2">
    <source>
        <dbReference type="ARBA" id="ARBA00023002"/>
    </source>
</evidence>
<evidence type="ECO:0000256" key="3">
    <source>
        <dbReference type="ARBA" id="ARBA00023027"/>
    </source>
</evidence>
<evidence type="ECO:0000259" key="4">
    <source>
        <dbReference type="Pfam" id="PF01370"/>
    </source>
</evidence>
<organism evidence="5 6">
    <name type="scientific">Candidatus Fervidibacter japonicus</name>
    <dbReference type="NCBI Taxonomy" id="2035412"/>
    <lineage>
        <taxon>Bacteria</taxon>
        <taxon>Candidatus Fervidibacterota</taxon>
        <taxon>Candidatus Fervidibacter</taxon>
    </lineage>
</organism>
<dbReference type="Gene3D" id="3.40.50.720">
    <property type="entry name" value="NAD(P)-binding Rossmann-like Domain"/>
    <property type="match status" value="1"/>
</dbReference>
<dbReference type="AlphaFoldDB" id="A0A2H5XE11"/>
<dbReference type="EC" id="1.1.1.203" evidence="5"/>
<gene>
    <name evidence="5" type="primary">udh_3</name>
    <name evidence="5" type="ORF">HRbin17_01947</name>
</gene>
<evidence type="ECO:0000313" key="6">
    <source>
        <dbReference type="Proteomes" id="UP000236173"/>
    </source>
</evidence>
<evidence type="ECO:0000313" key="5">
    <source>
        <dbReference type="EMBL" id="GBC99423.1"/>
    </source>
</evidence>
<accession>A0A2H5XE11</accession>
<reference evidence="6" key="1">
    <citation type="submission" date="2017-09" db="EMBL/GenBank/DDBJ databases">
        <title>Metaegenomics of thermophilic ammonia-oxidizing enrichment culture.</title>
        <authorList>
            <person name="Kato S."/>
            <person name="Suzuki K."/>
        </authorList>
    </citation>
    <scope>NUCLEOTIDE SEQUENCE [LARGE SCALE GENOMIC DNA]</scope>
</reference>
<proteinExistence type="inferred from homology"/>
<dbReference type="GO" id="GO:0050388">
    <property type="term" value="F:uronate dehydrogenase activity"/>
    <property type="evidence" value="ECO:0007669"/>
    <property type="project" value="UniProtKB-EC"/>
</dbReference>
<dbReference type="SUPFAM" id="SSF51735">
    <property type="entry name" value="NAD(P)-binding Rossmann-fold domains"/>
    <property type="match status" value="1"/>
</dbReference>
<feature type="domain" description="NAD-dependent epimerase/dehydratase" evidence="4">
    <location>
        <begin position="3"/>
        <end position="161"/>
    </location>
</feature>
<sequence length="238" mass="26513">MRVLVTGAATSVGQVLAQGLQGEHELQLTDRQTVTTELPFTVGDLRDPAFAGRIVQGVDAIVHLPVLPHLADEAERLDEAMRGTYHLLHAAVAAGIARCVLVSSLAVMAGYPADFVVTEEWKPKPSLTDDGLAYYLSELVAREFARATPLEVICLRLGKLVREEAVRDKPFDPLWLDERDAVQAVRTALTASGERRRHRYRWRVFHIAPDHPQARFGNEAAKRSLLQFHPQHNFTATR</sequence>
<dbReference type="PANTHER" id="PTHR43103">
    <property type="entry name" value="NUCLEOSIDE-DIPHOSPHATE-SUGAR EPIMERASE"/>
    <property type="match status" value="1"/>
</dbReference>
<name>A0A2H5XE11_9BACT</name>
<keyword evidence="3" id="KW-0520">NAD</keyword>
<protein>
    <submittedName>
        <fullName evidence="5">Uronate dehydrogenase</fullName>
        <ecNumber evidence="5">1.1.1.203</ecNumber>
    </submittedName>
</protein>
<comment type="similarity">
    <text evidence="1">Belongs to the NAD(P)-dependent epimerase/dehydratase family.</text>
</comment>
<evidence type="ECO:0000256" key="1">
    <source>
        <dbReference type="ARBA" id="ARBA00007637"/>
    </source>
</evidence>
<dbReference type="Pfam" id="PF01370">
    <property type="entry name" value="Epimerase"/>
    <property type="match status" value="1"/>
</dbReference>
<dbReference type="InterPro" id="IPR001509">
    <property type="entry name" value="Epimerase_deHydtase"/>
</dbReference>
<comment type="caution">
    <text evidence="5">The sequence shown here is derived from an EMBL/GenBank/DDBJ whole genome shotgun (WGS) entry which is preliminary data.</text>
</comment>
<dbReference type="EMBL" id="BEHT01000027">
    <property type="protein sequence ID" value="GBC99423.1"/>
    <property type="molecule type" value="Genomic_DNA"/>
</dbReference>
<dbReference type="InterPro" id="IPR036291">
    <property type="entry name" value="NAD(P)-bd_dom_sf"/>
</dbReference>
<keyword evidence="2 5" id="KW-0560">Oxidoreductase</keyword>